<protein>
    <submittedName>
        <fullName evidence="2">Uncharacterized protein</fullName>
    </submittedName>
</protein>
<name>A0A5E6MI35_PSEFL</name>
<evidence type="ECO:0000256" key="1">
    <source>
        <dbReference type="SAM" id="MobiDB-lite"/>
    </source>
</evidence>
<sequence length="276" mass="31493">MRQRVTPAKPQPAVHFHCTGAVQACPLKRQNPVQRPIGQGQQFLARDHRHRATVRGGFVRRCSGIPIGIASSRRHVIHRLLAHQHRPLRGLVPNQRHRVGNHLIPNLQWHIWNHPDRRRRAAQQHRLGRFDMRFQAGPDELIGQHLQPSTHAAGFDMPHHLHTQTNANSHAPRRPDQKQIDQHLAGNLAQQFVHLRRRQHAYPGDHGRQIDKQQRLIAQHEQAMGNGVLAQCQQFVEFCLGDVLQQLLAIGLDIRQELVQLGEVVPKVVERLGNAG</sequence>
<evidence type="ECO:0000313" key="2">
    <source>
        <dbReference type="EMBL" id="VVM11829.1"/>
    </source>
</evidence>
<dbReference type="PROSITE" id="PS51257">
    <property type="entry name" value="PROKAR_LIPOPROTEIN"/>
    <property type="match status" value="1"/>
</dbReference>
<organism evidence="2">
    <name type="scientific">Pseudomonas fluorescens</name>
    <dbReference type="NCBI Taxonomy" id="294"/>
    <lineage>
        <taxon>Bacteria</taxon>
        <taxon>Pseudomonadati</taxon>
        <taxon>Pseudomonadota</taxon>
        <taxon>Gammaproteobacteria</taxon>
        <taxon>Pseudomonadales</taxon>
        <taxon>Pseudomonadaceae</taxon>
        <taxon>Pseudomonas</taxon>
    </lineage>
</organism>
<feature type="region of interest" description="Disordered" evidence="1">
    <location>
        <begin position="150"/>
        <end position="178"/>
    </location>
</feature>
<gene>
    <name evidence="2" type="ORF">PS683_00103</name>
</gene>
<accession>A0A5E6MI35</accession>
<proteinExistence type="predicted"/>
<reference evidence="2" key="1">
    <citation type="submission" date="2019-09" db="EMBL/GenBank/DDBJ databases">
        <authorList>
            <person name="Chandra G."/>
            <person name="Truman W A."/>
        </authorList>
    </citation>
    <scope>NUCLEOTIDE SEQUENCE</scope>
    <source>
        <strain evidence="2">PS683</strain>
    </source>
</reference>
<dbReference type="AlphaFoldDB" id="A0A5E6MI35"/>
<dbReference type="EMBL" id="LR700639">
    <property type="protein sequence ID" value="VVM11829.1"/>
    <property type="molecule type" value="Genomic_DNA"/>
</dbReference>